<name>A0A4P9W916_9FUNG</name>
<protein>
    <submittedName>
        <fullName evidence="2">Uncharacterized protein</fullName>
    </submittedName>
</protein>
<proteinExistence type="predicted"/>
<dbReference type="AlphaFoldDB" id="A0A4P9W916"/>
<dbReference type="Proteomes" id="UP000269721">
    <property type="component" value="Unassembled WGS sequence"/>
</dbReference>
<evidence type="ECO:0000313" key="3">
    <source>
        <dbReference type="Proteomes" id="UP000269721"/>
    </source>
</evidence>
<evidence type="ECO:0000256" key="1">
    <source>
        <dbReference type="SAM" id="MobiDB-lite"/>
    </source>
</evidence>
<evidence type="ECO:0000313" key="2">
    <source>
        <dbReference type="EMBL" id="RKO89031.1"/>
    </source>
</evidence>
<accession>A0A4P9W916</accession>
<feature type="region of interest" description="Disordered" evidence="1">
    <location>
        <begin position="98"/>
        <end position="127"/>
    </location>
</feature>
<gene>
    <name evidence="2" type="ORF">BDK51DRAFT_25832</name>
</gene>
<feature type="compositionally biased region" description="Basic and acidic residues" evidence="1">
    <location>
        <begin position="38"/>
        <end position="53"/>
    </location>
</feature>
<dbReference type="EMBL" id="KZ996332">
    <property type="protein sequence ID" value="RKO89031.1"/>
    <property type="molecule type" value="Genomic_DNA"/>
</dbReference>
<sequence length="315" mass="34805">MQIAAGAVCGAISDTQCKPVVVDGPSDDIRSARPYGRRSKDEGVGAERLTRLPRRDIQDFRSRQACTQRRQHNSSQMKIGSARARVYILKVQLCQTDVGPPSVPKERRPGLSSARGMTSSRSQRSKSRDTAWVVVQVRCVIKLRTSSWTRCQGGKDMNEGLVAVDGSDLDRIKDGVCIAEQQRDEDGEPALTIDAEQRPLVAAALEHFDGIDEDVEIPDEADTDMLVCQDENEDTLDIRATKLSRDFIRLSRALNKWKYASKPSPDDTSMRCNAAKGIIQQADVAICRAMDIVCAGDEREKGVEGSLAVSHREEF</sequence>
<organism evidence="2 3">
    <name type="scientific">Blyttiomyces helicus</name>
    <dbReference type="NCBI Taxonomy" id="388810"/>
    <lineage>
        <taxon>Eukaryota</taxon>
        <taxon>Fungi</taxon>
        <taxon>Fungi incertae sedis</taxon>
        <taxon>Chytridiomycota</taxon>
        <taxon>Chytridiomycota incertae sedis</taxon>
        <taxon>Chytridiomycetes</taxon>
        <taxon>Chytridiomycetes incertae sedis</taxon>
        <taxon>Blyttiomyces</taxon>
    </lineage>
</organism>
<keyword evidence="3" id="KW-1185">Reference proteome</keyword>
<reference evidence="3" key="1">
    <citation type="journal article" date="2018" name="Nat. Microbiol.">
        <title>Leveraging single-cell genomics to expand the fungal tree of life.</title>
        <authorList>
            <person name="Ahrendt S.R."/>
            <person name="Quandt C.A."/>
            <person name="Ciobanu D."/>
            <person name="Clum A."/>
            <person name="Salamov A."/>
            <person name="Andreopoulos B."/>
            <person name="Cheng J.F."/>
            <person name="Woyke T."/>
            <person name="Pelin A."/>
            <person name="Henrissat B."/>
            <person name="Reynolds N.K."/>
            <person name="Benny G.L."/>
            <person name="Smith M.E."/>
            <person name="James T.Y."/>
            <person name="Grigoriev I.V."/>
        </authorList>
    </citation>
    <scope>NUCLEOTIDE SEQUENCE [LARGE SCALE GENOMIC DNA]</scope>
</reference>
<feature type="region of interest" description="Disordered" evidence="1">
    <location>
        <begin position="22"/>
        <end position="53"/>
    </location>
</feature>